<feature type="domain" description="Glucose-methanol-choline oxidoreductase N-terminal" evidence="5">
    <location>
        <begin position="23"/>
        <end position="46"/>
    </location>
</feature>
<keyword evidence="4" id="KW-0285">Flavoprotein</keyword>
<comment type="cofactor">
    <cofactor evidence="3">
        <name>FAD</name>
        <dbReference type="ChEBI" id="CHEBI:57692"/>
    </cofactor>
</comment>
<dbReference type="InterPro" id="IPR036188">
    <property type="entry name" value="FAD/NAD-bd_sf"/>
</dbReference>
<gene>
    <name evidence="7" type="ORF">K444DRAFT_617107</name>
</gene>
<sequence>MNWGYKTVPQTHLTGQQIDYSRGKGLGGSTAINFACWLVGADEDYNEWARKVGDDAWSWTNVKERLKKIENYHVDVPEEGKRYISPKAADHGTSGPLHLSYADPWEKGVTDVFKAAEELGLDVNPDVNSGNPLGMGMGATCMYQGFRTTASAYLENAPPNLTVKLNSPVARVLMSGSRATGVRTIEGSDFHAKNDVILSGGALNSPHLLMLSGIGPAEELKKHGISVVQDLPDVGKNLQDHYFSTAVLIQRPGTNDRSEFEGMSPEAMAATRAQHAKDKKGILSSVYCSVPMGWFKSDAVYMSEEYKALDKHTQEFLKKPHVPIYELATHAPPLFVGDYVLQPEDSYLTGLAFLMNPQSTGEVTLYSADPSDAPRFDPNLLTHPYDRRALIEAMRKLLEYLEAPIFKQNTVKMIGCPASKSDDDIWSHCAGNIFSSWHMCSTVRMGKKDDKGACVDPDFRVRGVENLRVVDLSVIPLLPNNHTQSTAYLVGETAAEKLIAEYGLDQGQSPRV</sequence>
<dbReference type="InParanoid" id="A0A2J6SZ09"/>
<reference evidence="7 8" key="1">
    <citation type="submission" date="2016-04" db="EMBL/GenBank/DDBJ databases">
        <title>A degradative enzymes factory behind the ericoid mycorrhizal symbiosis.</title>
        <authorList>
            <consortium name="DOE Joint Genome Institute"/>
            <person name="Martino E."/>
            <person name="Morin E."/>
            <person name="Grelet G."/>
            <person name="Kuo A."/>
            <person name="Kohler A."/>
            <person name="Daghino S."/>
            <person name="Barry K."/>
            <person name="Choi C."/>
            <person name="Cichocki N."/>
            <person name="Clum A."/>
            <person name="Copeland A."/>
            <person name="Hainaut M."/>
            <person name="Haridas S."/>
            <person name="Labutti K."/>
            <person name="Lindquist E."/>
            <person name="Lipzen A."/>
            <person name="Khouja H.-R."/>
            <person name="Murat C."/>
            <person name="Ohm R."/>
            <person name="Olson A."/>
            <person name="Spatafora J."/>
            <person name="Veneault-Fourrey C."/>
            <person name="Henrissat B."/>
            <person name="Grigoriev I."/>
            <person name="Martin F."/>
            <person name="Perotto S."/>
        </authorList>
    </citation>
    <scope>NUCLEOTIDE SEQUENCE [LARGE SCALE GENOMIC DNA]</scope>
    <source>
        <strain evidence="7 8">E</strain>
    </source>
</reference>
<dbReference type="PANTHER" id="PTHR11552:SF134">
    <property type="entry name" value="GLUCOSE-METHANOL-CHOLINE OXIDOREDUCTASE N-TERMINAL DOMAIN-CONTAINING PROTEIN"/>
    <property type="match status" value="1"/>
</dbReference>
<dbReference type="PIRSF" id="PIRSF000137">
    <property type="entry name" value="Alcohol_oxidase"/>
    <property type="match status" value="1"/>
</dbReference>
<dbReference type="SUPFAM" id="SSF51905">
    <property type="entry name" value="FAD/NAD(P)-binding domain"/>
    <property type="match status" value="1"/>
</dbReference>
<dbReference type="PANTHER" id="PTHR11552">
    <property type="entry name" value="GLUCOSE-METHANOL-CHOLINE GMC OXIDOREDUCTASE"/>
    <property type="match status" value="1"/>
</dbReference>
<dbReference type="PROSITE" id="PS00624">
    <property type="entry name" value="GMC_OXRED_2"/>
    <property type="match status" value="1"/>
</dbReference>
<dbReference type="SUPFAM" id="SSF54373">
    <property type="entry name" value="FAD-linked reductases, C-terminal domain"/>
    <property type="match status" value="1"/>
</dbReference>
<dbReference type="GO" id="GO:0050660">
    <property type="term" value="F:flavin adenine dinucleotide binding"/>
    <property type="evidence" value="ECO:0007669"/>
    <property type="project" value="InterPro"/>
</dbReference>
<feature type="binding site" evidence="3">
    <location>
        <begin position="437"/>
        <end position="438"/>
    </location>
    <ligand>
        <name>FAD</name>
        <dbReference type="ChEBI" id="CHEBI:57692"/>
    </ligand>
</feature>
<dbReference type="EMBL" id="KZ613854">
    <property type="protein sequence ID" value="PMD56010.1"/>
    <property type="molecule type" value="Genomic_DNA"/>
</dbReference>
<dbReference type="AlphaFoldDB" id="A0A2J6SZ09"/>
<keyword evidence="8" id="KW-1185">Reference proteome</keyword>
<evidence type="ECO:0000256" key="4">
    <source>
        <dbReference type="RuleBase" id="RU003968"/>
    </source>
</evidence>
<keyword evidence="3 4" id="KW-0274">FAD</keyword>
<dbReference type="Gene3D" id="3.50.50.60">
    <property type="entry name" value="FAD/NAD(P)-binding domain"/>
    <property type="match status" value="1"/>
</dbReference>
<evidence type="ECO:0000256" key="1">
    <source>
        <dbReference type="ARBA" id="ARBA00010790"/>
    </source>
</evidence>
<dbReference type="GO" id="GO:0016614">
    <property type="term" value="F:oxidoreductase activity, acting on CH-OH group of donors"/>
    <property type="evidence" value="ECO:0007669"/>
    <property type="project" value="InterPro"/>
</dbReference>
<dbReference type="InterPro" id="IPR012132">
    <property type="entry name" value="GMC_OxRdtase"/>
</dbReference>
<dbReference type="STRING" id="1095630.A0A2J6SZ09"/>
<name>A0A2J6SZ09_9HELO</name>
<evidence type="ECO:0000256" key="3">
    <source>
        <dbReference type="PIRSR" id="PIRSR000137-2"/>
    </source>
</evidence>
<dbReference type="Proteomes" id="UP000235371">
    <property type="component" value="Unassembled WGS sequence"/>
</dbReference>
<proteinExistence type="inferred from homology"/>
<dbReference type="InterPro" id="IPR007867">
    <property type="entry name" value="GMC_OxRtase_C"/>
</dbReference>
<protein>
    <submittedName>
        <fullName evidence="7">GMC oxidoreductase</fullName>
    </submittedName>
</protein>
<evidence type="ECO:0000256" key="2">
    <source>
        <dbReference type="PIRSR" id="PIRSR000137-1"/>
    </source>
</evidence>
<dbReference type="GeneID" id="36589128"/>
<evidence type="ECO:0000313" key="8">
    <source>
        <dbReference type="Proteomes" id="UP000235371"/>
    </source>
</evidence>
<feature type="active site" description="Proton acceptor" evidence="2">
    <location>
        <position position="482"/>
    </location>
</feature>
<feature type="active site" description="Proton donor" evidence="2">
    <location>
        <position position="438"/>
    </location>
</feature>
<feature type="binding site" evidence="3">
    <location>
        <position position="169"/>
    </location>
    <ligand>
        <name>FAD</name>
        <dbReference type="ChEBI" id="CHEBI:57692"/>
    </ligand>
</feature>
<evidence type="ECO:0000259" key="6">
    <source>
        <dbReference type="PROSITE" id="PS00624"/>
    </source>
</evidence>
<dbReference type="Pfam" id="PF00732">
    <property type="entry name" value="GMC_oxred_N"/>
    <property type="match status" value="1"/>
</dbReference>
<feature type="domain" description="Glucose-methanol-choline oxidoreductase N-terminal" evidence="6">
    <location>
        <begin position="201"/>
        <end position="215"/>
    </location>
</feature>
<evidence type="ECO:0000313" key="7">
    <source>
        <dbReference type="EMBL" id="PMD56010.1"/>
    </source>
</evidence>
<dbReference type="InterPro" id="IPR000172">
    <property type="entry name" value="GMC_OxRdtase_N"/>
</dbReference>
<dbReference type="PROSITE" id="PS00623">
    <property type="entry name" value="GMC_OXRED_1"/>
    <property type="match status" value="1"/>
</dbReference>
<evidence type="ECO:0000259" key="5">
    <source>
        <dbReference type="PROSITE" id="PS00623"/>
    </source>
</evidence>
<accession>A0A2J6SZ09</accession>
<dbReference type="Gene3D" id="3.30.560.10">
    <property type="entry name" value="Glucose Oxidase, domain 3"/>
    <property type="match status" value="1"/>
</dbReference>
<dbReference type="OrthoDB" id="269227at2759"/>
<dbReference type="Pfam" id="PF05199">
    <property type="entry name" value="GMC_oxred_C"/>
    <property type="match status" value="1"/>
</dbReference>
<dbReference type="RefSeq" id="XP_024732914.1">
    <property type="nucleotide sequence ID" value="XM_024881051.1"/>
</dbReference>
<comment type="similarity">
    <text evidence="1 4">Belongs to the GMC oxidoreductase family.</text>
</comment>
<organism evidence="7 8">
    <name type="scientific">Hyaloscypha bicolor E</name>
    <dbReference type="NCBI Taxonomy" id="1095630"/>
    <lineage>
        <taxon>Eukaryota</taxon>
        <taxon>Fungi</taxon>
        <taxon>Dikarya</taxon>
        <taxon>Ascomycota</taxon>
        <taxon>Pezizomycotina</taxon>
        <taxon>Leotiomycetes</taxon>
        <taxon>Helotiales</taxon>
        <taxon>Hyaloscyphaceae</taxon>
        <taxon>Hyaloscypha</taxon>
        <taxon>Hyaloscypha bicolor</taxon>
    </lineage>
</organism>